<feature type="compositionally biased region" description="Low complexity" evidence="10">
    <location>
        <begin position="113"/>
        <end position="123"/>
    </location>
</feature>
<organism evidence="12 13">
    <name type="scientific">Plasmodium falciparum IGH-CR14</name>
    <dbReference type="NCBI Taxonomy" id="580059"/>
    <lineage>
        <taxon>Eukaryota</taxon>
        <taxon>Sar</taxon>
        <taxon>Alveolata</taxon>
        <taxon>Apicomplexa</taxon>
        <taxon>Aconoidasida</taxon>
        <taxon>Haemosporida</taxon>
        <taxon>Plasmodiidae</taxon>
        <taxon>Plasmodium</taxon>
        <taxon>Plasmodium (Laverania)</taxon>
    </lineage>
</organism>
<dbReference type="InterPro" id="IPR000169">
    <property type="entry name" value="Pept_cys_AS"/>
</dbReference>
<evidence type="ECO:0000256" key="9">
    <source>
        <dbReference type="ARBA" id="ARBA00023180"/>
    </source>
</evidence>
<dbReference type="GO" id="GO:0016020">
    <property type="term" value="C:membrane"/>
    <property type="evidence" value="ECO:0007669"/>
    <property type="project" value="UniProtKB-SubCell"/>
</dbReference>
<evidence type="ECO:0000313" key="12">
    <source>
        <dbReference type="EMBL" id="KNG75084.1"/>
    </source>
</evidence>
<reference evidence="13" key="2">
    <citation type="submission" date="2015-07" db="EMBL/GenBank/DDBJ databases">
        <title>The genome sequence of Plasmodium falciparum IGH-CR14.</title>
        <authorList>
            <consortium name="The Broad Institute Genome Sequencing Platform"/>
            <person name="Volkman S.K."/>
            <person name="Neafsey D.E."/>
            <person name="Dash A.P."/>
            <person name="Chitnis C.E."/>
            <person name="Hartl D.L."/>
            <person name="Young S.K."/>
            <person name="Kodira C.D."/>
            <person name="Zeng Q."/>
            <person name="Koehrsen M."/>
            <person name="Godfrey P."/>
            <person name="Alvarado L."/>
            <person name="Berlin A."/>
            <person name="Borenstein D."/>
            <person name="Chen Z."/>
            <person name="Engels R."/>
            <person name="Freedman E."/>
            <person name="Gellesch M."/>
            <person name="Goldberg J."/>
            <person name="Griggs A."/>
            <person name="Gujja S."/>
            <person name="Heiman D."/>
            <person name="Hepburn T."/>
            <person name="Howarth C."/>
            <person name="Jen D."/>
            <person name="Larson L."/>
            <person name="Lewis B."/>
            <person name="Mehta T."/>
            <person name="Park D."/>
            <person name="Pearson M."/>
            <person name="Roberts A."/>
            <person name="Saif S."/>
            <person name="Shea T."/>
            <person name="Shenoy N."/>
            <person name="Sisk P."/>
            <person name="Stolte C."/>
            <person name="Sykes S."/>
            <person name="Walk T."/>
            <person name="White J."/>
            <person name="Yandava C."/>
            <person name="Wirth D.F."/>
            <person name="Nusbaum C."/>
            <person name="Birren B."/>
        </authorList>
    </citation>
    <scope>NUCLEOTIDE SEQUENCE [LARGE SCALE GENOMIC DNA]</scope>
    <source>
        <strain evidence="13">IGH-CR14</strain>
    </source>
</reference>
<comment type="subcellular location">
    <subcellularLocation>
        <location evidence="1">Membrane</location>
        <topology evidence="1">Peripheral membrane protein</topology>
    </subcellularLocation>
    <subcellularLocation>
        <location evidence="2">Parasitophorous vacuole</location>
    </subcellularLocation>
</comment>
<accession>A0A0L1I631</accession>
<proteinExistence type="inferred from homology"/>
<feature type="compositionally biased region" description="Low complexity" evidence="10">
    <location>
        <begin position="576"/>
        <end position="586"/>
    </location>
</feature>
<keyword evidence="4 12" id="KW-0645">Protease</keyword>
<reference evidence="13" key="1">
    <citation type="submission" date="2015-07" db="EMBL/GenBank/DDBJ databases">
        <title>Annotation of Plasmodium falciparum IGH-CR14.</title>
        <authorList>
            <consortium name="The Broad Institute Genome Sequencing Platform"/>
            <person name="Volkman S.K."/>
            <person name="Neafsey D.E."/>
            <person name="Dash A.P."/>
            <person name="Chitnis C.E."/>
            <person name="Hartl D.L."/>
            <person name="Young S.K."/>
            <person name="Zeng Q."/>
            <person name="Koehrsen M."/>
            <person name="Alvarado L."/>
            <person name="Berlin A."/>
            <person name="Borenstein D."/>
            <person name="Chapman S.B."/>
            <person name="Chen Z."/>
            <person name="Engels R."/>
            <person name="Freedman E."/>
            <person name="Gellesch M."/>
            <person name="Goldberg J."/>
            <person name="Griggs A."/>
            <person name="Gujja S."/>
            <person name="Heilman E.R."/>
            <person name="Heiman D.I."/>
            <person name="Howarth C."/>
            <person name="Jen D."/>
            <person name="Larson L."/>
            <person name="Mehta T."/>
            <person name="Neiman D."/>
            <person name="Park D."/>
            <person name="Pearson M."/>
            <person name="Roberts A."/>
            <person name="Saif S."/>
            <person name="Shea T."/>
            <person name="Shenoy N."/>
            <person name="Sisk P."/>
            <person name="Stolte C."/>
            <person name="Sykes S."/>
            <person name="Walk T."/>
            <person name="White J."/>
            <person name="Yandava C."/>
            <person name="Haas B."/>
            <person name="Henn M.R."/>
            <person name="Nusbaum C."/>
            <person name="Birren B."/>
        </authorList>
    </citation>
    <scope>NUCLEOTIDE SEQUENCE [LARGE SCALE GENOMIC DNA]</scope>
    <source>
        <strain evidence="13">IGH-CR14</strain>
    </source>
</reference>
<feature type="compositionally biased region" description="Low complexity" evidence="10">
    <location>
        <begin position="162"/>
        <end position="180"/>
    </location>
</feature>
<feature type="compositionally biased region" description="Polar residues" evidence="10">
    <location>
        <begin position="126"/>
        <end position="161"/>
    </location>
</feature>
<evidence type="ECO:0000313" key="13">
    <source>
        <dbReference type="Proteomes" id="UP000054562"/>
    </source>
</evidence>
<gene>
    <name evidence="12" type="ORF">PFMG_01293</name>
</gene>
<evidence type="ECO:0000256" key="5">
    <source>
        <dbReference type="ARBA" id="ARBA00022729"/>
    </source>
</evidence>
<dbReference type="InterPro" id="IPR000668">
    <property type="entry name" value="Peptidase_C1A_C"/>
</dbReference>
<keyword evidence="6" id="KW-0378">Hydrolase</keyword>
<feature type="domain" description="Peptidase C1A papain C-terminal" evidence="11">
    <location>
        <begin position="639"/>
        <end position="890"/>
    </location>
</feature>
<evidence type="ECO:0000256" key="10">
    <source>
        <dbReference type="SAM" id="MobiDB-lite"/>
    </source>
</evidence>
<evidence type="ECO:0000256" key="3">
    <source>
        <dbReference type="ARBA" id="ARBA00008455"/>
    </source>
</evidence>
<keyword evidence="5" id="KW-0732">Signal</keyword>
<comment type="similarity">
    <text evidence="3">Belongs to the peptidase C1 family.</text>
</comment>
<dbReference type="PANTHER" id="PTHR12411">
    <property type="entry name" value="CYSTEINE PROTEASE FAMILY C1-RELATED"/>
    <property type="match status" value="1"/>
</dbReference>
<dbReference type="GO" id="GO:0008234">
    <property type="term" value="F:cysteine-type peptidase activity"/>
    <property type="evidence" value="ECO:0007669"/>
    <property type="project" value="InterPro"/>
</dbReference>
<evidence type="ECO:0000259" key="11">
    <source>
        <dbReference type="SMART" id="SM00645"/>
    </source>
</evidence>
<dbReference type="AlphaFoldDB" id="A0A0L1I631"/>
<dbReference type="PROSITE" id="PS00139">
    <property type="entry name" value="THIOL_PROTEASE_CYS"/>
    <property type="match status" value="1"/>
</dbReference>
<dbReference type="InterPro" id="IPR038765">
    <property type="entry name" value="Papain-like_cys_pep_sf"/>
</dbReference>
<dbReference type="Pfam" id="PF00112">
    <property type="entry name" value="Peptidase_C1"/>
    <property type="match status" value="1"/>
</dbReference>
<dbReference type="SUPFAM" id="SSF54001">
    <property type="entry name" value="Cysteine proteinases"/>
    <property type="match status" value="1"/>
</dbReference>
<evidence type="ECO:0000256" key="1">
    <source>
        <dbReference type="ARBA" id="ARBA00004170"/>
    </source>
</evidence>
<evidence type="ECO:0000256" key="8">
    <source>
        <dbReference type="ARBA" id="ARBA00023145"/>
    </source>
</evidence>
<sequence length="1053" mass="121668">MKDLSIKTKRRKYLSFKRILKKRNKNKKKKNRKNVLFTQYFIKCEGNKVTVISHNNGHNDNLDVNKNGVISQENVFDTSESLNLPSNKKVGSDDLNTTTISFTVPDNLENEVKVVSSSESGKGATVSHTKVTSEGLSDTQPNVTQSVSSSTHTPGSLDSTMSTEQHSSVSQSSLPTESSSETLNKATVPEIPIQINSGLLKNYNGVKVTGSCGSYFRVYLVPHILIYALTKYSVIQLESLFNDNARIDVEHKGELQNKCSEGYHFKLVVYITHNVLNLKWKTYKPNEESKSEDSDVRKYRIPKLERPFTSIQVYTANSKAGVIETKNYNIRTDIPDTCDAIATDCFLNGNVNIEKCFQCTLLVQKKDKSHECFKYVSSEMKKKMNEIKVKAQDDFNPNEYKLIESIDNILSKIYKKANKPFEISKDLINLEDLDYQFKNELLEYCKLLKKVDTSGTLEEYELGNAEDIYNNLTRLLKSHSDENIVTLQGKLRNTAICIKNVDEWILNKRGLTLPSESPSESSSKSDSYLNTFNDKDKNEDKDDMSKNSKEEFKNDDKENSDDQNNNDSNKKDDENNINNGDTNYVYDFDDDDYDNNSYEKDMYESPIKENKNGVIDLEKYGNQIKLKSPYFKNSKYCNYEYCNRWRDKTSCISQIEVEEQGNCGLCWIFASKLHFETIRCMRGYGHFRSSALYVANCSKRKPIDRCEEGSNPLEFLRILDEKKFLPLESNYPYSYTSAGNSCPKLPNSWTNLWGDTKLLFNKKVHRYIGNKGFISHETSYFKNNMDLFIDMVKREVQNKGSVIIYIKTQDVIGYDFNGKGVHSMCGDRTPDHAANIIGYGNYINKKGEKRSYWLIRNSWSYYWGDEGNFRVDMLGPKNCLYNFIHTVVFFKLDLGTIHVPKKKSWKKNVYFLRHNPDFMYSLYYNNYEPETSQDFESENDYDNAFVHGQSNESDETNKEGKNVHNSVEKKIQILHILKHIKDSQIKRGLVKYDNINETKDEHTCSRVNSQDAEKYEECKKFCLTKWNECKDHYSPGYCLTDLYKGEDCNFCYV</sequence>
<feature type="region of interest" description="Disordered" evidence="10">
    <location>
        <begin position="113"/>
        <end position="185"/>
    </location>
</feature>
<dbReference type="CDD" id="cd02619">
    <property type="entry name" value="Peptidase_C1"/>
    <property type="match status" value="1"/>
</dbReference>
<keyword evidence="8" id="KW-0865">Zymogen</keyword>
<dbReference type="Proteomes" id="UP000054562">
    <property type="component" value="Unassembled WGS sequence"/>
</dbReference>
<dbReference type="GO" id="GO:0020003">
    <property type="term" value="C:symbiont-containing vacuole"/>
    <property type="evidence" value="ECO:0007669"/>
    <property type="project" value="UniProtKB-SubCell"/>
</dbReference>
<dbReference type="EMBL" id="GG665025">
    <property type="protein sequence ID" value="KNG75084.1"/>
    <property type="molecule type" value="Genomic_DNA"/>
</dbReference>
<evidence type="ECO:0000256" key="2">
    <source>
        <dbReference type="ARBA" id="ARBA00004290"/>
    </source>
</evidence>
<evidence type="ECO:0000256" key="7">
    <source>
        <dbReference type="ARBA" id="ARBA00023136"/>
    </source>
</evidence>
<dbReference type="GO" id="GO:0006508">
    <property type="term" value="P:proteolysis"/>
    <property type="evidence" value="ECO:0007669"/>
    <property type="project" value="UniProtKB-KW"/>
</dbReference>
<dbReference type="InterPro" id="IPR013128">
    <property type="entry name" value="Peptidase_C1A"/>
</dbReference>
<keyword evidence="7" id="KW-0472">Membrane</keyword>
<dbReference type="OrthoDB" id="10253408at2759"/>
<dbReference type="FunFam" id="3.90.70.10:FF:000036">
    <property type="entry name" value="Serine repeat antigen 5"/>
    <property type="match status" value="1"/>
</dbReference>
<name>A0A0L1I631_PLAFA</name>
<feature type="region of interest" description="Disordered" evidence="10">
    <location>
        <begin position="512"/>
        <end position="589"/>
    </location>
</feature>
<keyword evidence="9" id="KW-0325">Glycoprotein</keyword>
<evidence type="ECO:0000256" key="4">
    <source>
        <dbReference type="ARBA" id="ARBA00022670"/>
    </source>
</evidence>
<protein>
    <submittedName>
        <fullName evidence="12">Cysteine protease</fullName>
    </submittedName>
</protein>
<dbReference type="SMART" id="SM00645">
    <property type="entry name" value="Pept_C1"/>
    <property type="match status" value="1"/>
</dbReference>
<feature type="compositionally biased region" description="Low complexity" evidence="10">
    <location>
        <begin position="514"/>
        <end position="527"/>
    </location>
</feature>
<evidence type="ECO:0000256" key="6">
    <source>
        <dbReference type="ARBA" id="ARBA00022801"/>
    </source>
</evidence>
<dbReference type="Gene3D" id="3.90.70.10">
    <property type="entry name" value="Cysteine proteinases"/>
    <property type="match status" value="1"/>
</dbReference>
<feature type="compositionally biased region" description="Basic and acidic residues" evidence="10">
    <location>
        <begin position="533"/>
        <end position="557"/>
    </location>
</feature>